<gene>
    <name evidence="3" type="ORF">MSPICULIGERA_LOCUS11542</name>
</gene>
<feature type="coiled-coil region" evidence="1">
    <location>
        <begin position="120"/>
        <end position="292"/>
    </location>
</feature>
<dbReference type="AlphaFoldDB" id="A0AA36CQ18"/>
<name>A0AA36CQ18_9BILA</name>
<feature type="region of interest" description="Disordered" evidence="2">
    <location>
        <begin position="1"/>
        <end position="75"/>
    </location>
</feature>
<accession>A0AA36CQ18</accession>
<keyword evidence="4" id="KW-1185">Reference proteome</keyword>
<feature type="compositionally biased region" description="Acidic residues" evidence="2">
    <location>
        <begin position="50"/>
        <end position="60"/>
    </location>
</feature>
<reference evidence="3" key="1">
    <citation type="submission" date="2023-06" db="EMBL/GenBank/DDBJ databases">
        <authorList>
            <person name="Delattre M."/>
        </authorList>
    </citation>
    <scope>NUCLEOTIDE SEQUENCE</scope>
    <source>
        <strain evidence="3">AF72</strain>
    </source>
</reference>
<protein>
    <submittedName>
        <fullName evidence="3">Uncharacterized protein</fullName>
    </submittedName>
</protein>
<proteinExistence type="predicted"/>
<dbReference type="Proteomes" id="UP001177023">
    <property type="component" value="Unassembled WGS sequence"/>
</dbReference>
<evidence type="ECO:0000256" key="1">
    <source>
        <dbReference type="SAM" id="Coils"/>
    </source>
</evidence>
<evidence type="ECO:0000256" key="2">
    <source>
        <dbReference type="SAM" id="MobiDB-lite"/>
    </source>
</evidence>
<evidence type="ECO:0000313" key="3">
    <source>
        <dbReference type="EMBL" id="CAJ0573174.1"/>
    </source>
</evidence>
<keyword evidence="1" id="KW-0175">Coiled coil</keyword>
<organism evidence="3 4">
    <name type="scientific">Mesorhabditis spiculigera</name>
    <dbReference type="NCBI Taxonomy" id="96644"/>
    <lineage>
        <taxon>Eukaryota</taxon>
        <taxon>Metazoa</taxon>
        <taxon>Ecdysozoa</taxon>
        <taxon>Nematoda</taxon>
        <taxon>Chromadorea</taxon>
        <taxon>Rhabditida</taxon>
        <taxon>Rhabditina</taxon>
        <taxon>Rhabditomorpha</taxon>
        <taxon>Rhabditoidea</taxon>
        <taxon>Rhabditidae</taxon>
        <taxon>Mesorhabditinae</taxon>
        <taxon>Mesorhabditis</taxon>
    </lineage>
</organism>
<sequence length="367" mass="41301">MDFALVSNGSPAHRARAEQAPARAQRGSSPGRAIRGQSAHGTSSPPPLDPSEDTLEDEDMPGTSYSARKIEEKRKKKLRVTFDLPSSGSVESVLPSPQKLQQSSSAAAQLAEDARLHDEADEFAQAIHELTAENEHLRNVVEEQRAQLAAQQSRLADSEDQATRVQKDNKSAVAKARVVAQARIKDLEDKMADLNRTFSNQVETLQVENETLRSSREWEVEENARMRERLAKTMEKNAKLHSEVEAALVTNCELERKMISEQEVMKCMMEDLEDAERIIVQQEDEKTQMAEDIELMRGAIIAQEQFIEVLEADIVIYEEHIGILRESLGASKVDHRDLIRSKAFEAKLKALEEEKQEIARTRHVRSS</sequence>
<evidence type="ECO:0000313" key="4">
    <source>
        <dbReference type="Proteomes" id="UP001177023"/>
    </source>
</evidence>
<comment type="caution">
    <text evidence="3">The sequence shown here is derived from an EMBL/GenBank/DDBJ whole genome shotgun (WGS) entry which is preliminary data.</text>
</comment>
<feature type="non-terminal residue" evidence="3">
    <location>
        <position position="1"/>
    </location>
</feature>
<dbReference type="EMBL" id="CATQJA010002614">
    <property type="protein sequence ID" value="CAJ0573174.1"/>
    <property type="molecule type" value="Genomic_DNA"/>
</dbReference>